<reference evidence="3" key="1">
    <citation type="journal article" date="2019" name="Int. J. Syst. Evol. Microbiol.">
        <title>The Global Catalogue of Microorganisms (GCM) 10K type strain sequencing project: providing services to taxonomists for standard genome sequencing and annotation.</title>
        <authorList>
            <consortium name="The Broad Institute Genomics Platform"/>
            <consortium name="The Broad Institute Genome Sequencing Center for Infectious Disease"/>
            <person name="Wu L."/>
            <person name="Ma J."/>
        </authorList>
    </citation>
    <scope>NUCLEOTIDE SEQUENCE [LARGE SCALE GENOMIC DNA]</scope>
    <source>
        <strain evidence="3">JCM 4316</strain>
    </source>
</reference>
<gene>
    <name evidence="2" type="ORF">GCM10010246_23210</name>
</gene>
<evidence type="ECO:0000313" key="2">
    <source>
        <dbReference type="EMBL" id="GAA2338032.1"/>
    </source>
</evidence>
<keyword evidence="3" id="KW-1185">Reference proteome</keyword>
<dbReference type="EMBL" id="BAAASD010000007">
    <property type="protein sequence ID" value="GAA2338032.1"/>
    <property type="molecule type" value="Genomic_DNA"/>
</dbReference>
<comment type="caution">
    <text evidence="2">The sequence shown here is derived from an EMBL/GenBank/DDBJ whole genome shotgun (WGS) entry which is preliminary data.</text>
</comment>
<evidence type="ECO:0000256" key="1">
    <source>
        <dbReference type="SAM" id="MobiDB-lite"/>
    </source>
</evidence>
<accession>A0ABP5ST19</accession>
<feature type="compositionally biased region" description="Gly residues" evidence="1">
    <location>
        <begin position="98"/>
        <end position="112"/>
    </location>
</feature>
<protein>
    <submittedName>
        <fullName evidence="2">Uncharacterized protein</fullName>
    </submittedName>
</protein>
<sequence length="112" mass="11034">MAEAPGAVGAPGAAAAPGAAPSSPPMTAAAMAVAPAALDVLPRLPRNCTGFSSIRTRVAPPVVEPTIARARVSTAVTEVPVMPWWGCREVSSEAPRQRGGGGAGGGVRAPQV</sequence>
<proteinExistence type="predicted"/>
<feature type="region of interest" description="Disordered" evidence="1">
    <location>
        <begin position="1"/>
        <end position="26"/>
    </location>
</feature>
<dbReference type="Proteomes" id="UP001500253">
    <property type="component" value="Unassembled WGS sequence"/>
</dbReference>
<feature type="region of interest" description="Disordered" evidence="1">
    <location>
        <begin position="91"/>
        <end position="112"/>
    </location>
</feature>
<evidence type="ECO:0000313" key="3">
    <source>
        <dbReference type="Proteomes" id="UP001500253"/>
    </source>
</evidence>
<name>A0ABP5ST19_9ACTN</name>
<organism evidence="2 3">
    <name type="scientific">Streptomyces cuspidosporus</name>
    <dbReference type="NCBI Taxonomy" id="66882"/>
    <lineage>
        <taxon>Bacteria</taxon>
        <taxon>Bacillati</taxon>
        <taxon>Actinomycetota</taxon>
        <taxon>Actinomycetes</taxon>
        <taxon>Kitasatosporales</taxon>
        <taxon>Streptomycetaceae</taxon>
        <taxon>Streptomyces</taxon>
    </lineage>
</organism>